<dbReference type="InterPro" id="IPR015806">
    <property type="entry name" value="Pyrv_Knase_insert_dom_sf"/>
</dbReference>
<dbReference type="NCBIfam" id="NF004978">
    <property type="entry name" value="PRK06354.1"/>
    <property type="match status" value="1"/>
</dbReference>
<keyword evidence="5 14" id="KW-0808">Transferase</keyword>
<evidence type="ECO:0000259" key="15">
    <source>
        <dbReference type="Pfam" id="PF00224"/>
    </source>
</evidence>
<dbReference type="InterPro" id="IPR001697">
    <property type="entry name" value="Pyr_Knase"/>
</dbReference>
<dbReference type="Proteomes" id="UP000669060">
    <property type="component" value="Unassembled WGS sequence"/>
</dbReference>
<dbReference type="Pfam" id="PF02887">
    <property type="entry name" value="PK_C"/>
    <property type="match status" value="1"/>
</dbReference>
<protein>
    <recommendedName>
        <fullName evidence="4 13">Pyruvate kinase</fullName>
        <ecNumber evidence="4 13">2.7.1.40</ecNumber>
    </recommendedName>
</protein>
<dbReference type="InterPro" id="IPR015795">
    <property type="entry name" value="Pyrv_Knase_C"/>
</dbReference>
<dbReference type="EMBL" id="JAELYA010000007">
    <property type="protein sequence ID" value="MBO3277059.1"/>
    <property type="molecule type" value="Genomic_DNA"/>
</dbReference>
<keyword evidence="11 14" id="KW-0324">Glycolysis</keyword>
<evidence type="ECO:0000256" key="4">
    <source>
        <dbReference type="ARBA" id="ARBA00012142"/>
    </source>
</evidence>
<name>A0ABS3TTR9_9PSED</name>
<evidence type="ECO:0000256" key="2">
    <source>
        <dbReference type="ARBA" id="ARBA00004997"/>
    </source>
</evidence>
<dbReference type="Gene3D" id="2.40.33.10">
    <property type="entry name" value="PK beta-barrel domain-like"/>
    <property type="match status" value="1"/>
</dbReference>
<evidence type="ECO:0000256" key="13">
    <source>
        <dbReference type="NCBIfam" id="TIGR01064"/>
    </source>
</evidence>
<dbReference type="Pfam" id="PF00224">
    <property type="entry name" value="PK"/>
    <property type="match status" value="1"/>
</dbReference>
<keyword evidence="9" id="KW-0067">ATP-binding</keyword>
<proteinExistence type="inferred from homology"/>
<dbReference type="RefSeq" id="WP_208315254.1">
    <property type="nucleotide sequence ID" value="NZ_JAELYA010000007.1"/>
</dbReference>
<dbReference type="EC" id="2.7.1.40" evidence="4 13"/>
<dbReference type="NCBIfam" id="NF004491">
    <property type="entry name" value="PRK05826.1"/>
    <property type="match status" value="1"/>
</dbReference>
<dbReference type="PRINTS" id="PR01050">
    <property type="entry name" value="PYRUVTKNASE"/>
</dbReference>
<dbReference type="GO" id="GO:0004743">
    <property type="term" value="F:pyruvate kinase activity"/>
    <property type="evidence" value="ECO:0007669"/>
    <property type="project" value="UniProtKB-EC"/>
</dbReference>
<evidence type="ECO:0000256" key="12">
    <source>
        <dbReference type="ARBA" id="ARBA00023317"/>
    </source>
</evidence>
<dbReference type="NCBIfam" id="TIGR01064">
    <property type="entry name" value="pyruv_kin"/>
    <property type="match status" value="1"/>
</dbReference>
<evidence type="ECO:0000256" key="11">
    <source>
        <dbReference type="ARBA" id="ARBA00023152"/>
    </source>
</evidence>
<keyword evidence="18" id="KW-1185">Reference proteome</keyword>
<keyword evidence="6" id="KW-0479">Metal-binding</keyword>
<keyword evidence="8 14" id="KW-0418">Kinase</keyword>
<dbReference type="GO" id="GO:0016301">
    <property type="term" value="F:kinase activity"/>
    <property type="evidence" value="ECO:0007669"/>
    <property type="project" value="UniProtKB-KW"/>
</dbReference>
<dbReference type="PANTHER" id="PTHR11817">
    <property type="entry name" value="PYRUVATE KINASE"/>
    <property type="match status" value="1"/>
</dbReference>
<gene>
    <name evidence="17" type="primary">pyk</name>
    <name evidence="17" type="ORF">JFY56_17710</name>
</gene>
<evidence type="ECO:0000259" key="16">
    <source>
        <dbReference type="Pfam" id="PF02887"/>
    </source>
</evidence>
<organism evidence="17 18">
    <name type="scientific">Pseudomonas schmalbachii</name>
    <dbReference type="NCBI Taxonomy" id="2816993"/>
    <lineage>
        <taxon>Bacteria</taxon>
        <taxon>Pseudomonadati</taxon>
        <taxon>Pseudomonadota</taxon>
        <taxon>Gammaproteobacteria</taxon>
        <taxon>Pseudomonadales</taxon>
        <taxon>Pseudomonadaceae</taxon>
        <taxon>Pseudomonas</taxon>
    </lineage>
</organism>
<dbReference type="Gene3D" id="3.40.1380.20">
    <property type="entry name" value="Pyruvate kinase, C-terminal domain"/>
    <property type="match status" value="1"/>
</dbReference>
<comment type="cofactor">
    <cofactor evidence="1">
        <name>K(+)</name>
        <dbReference type="ChEBI" id="CHEBI:29103"/>
    </cofactor>
</comment>
<dbReference type="InterPro" id="IPR011037">
    <property type="entry name" value="Pyrv_Knase-like_insert_dom_sf"/>
</dbReference>
<accession>A0ABS3TTR9</accession>
<feature type="domain" description="Pyruvate kinase C-terminal" evidence="16">
    <location>
        <begin position="355"/>
        <end position="467"/>
    </location>
</feature>
<dbReference type="SUPFAM" id="SSF50800">
    <property type="entry name" value="PK beta-barrel domain-like"/>
    <property type="match status" value="1"/>
</dbReference>
<evidence type="ECO:0000313" key="17">
    <source>
        <dbReference type="EMBL" id="MBO3277059.1"/>
    </source>
</evidence>
<evidence type="ECO:0000256" key="3">
    <source>
        <dbReference type="ARBA" id="ARBA00008663"/>
    </source>
</evidence>
<keyword evidence="12 17" id="KW-0670">Pyruvate</keyword>
<dbReference type="NCBIfam" id="NF004886">
    <property type="entry name" value="PRK06247.1"/>
    <property type="match status" value="1"/>
</dbReference>
<evidence type="ECO:0000256" key="8">
    <source>
        <dbReference type="ARBA" id="ARBA00022777"/>
    </source>
</evidence>
<comment type="similarity">
    <text evidence="3 14">Belongs to the pyruvate kinase family.</text>
</comment>
<evidence type="ECO:0000313" key="18">
    <source>
        <dbReference type="Proteomes" id="UP000669060"/>
    </source>
</evidence>
<dbReference type="InterPro" id="IPR036918">
    <property type="entry name" value="Pyrv_Knase_C_sf"/>
</dbReference>
<comment type="pathway">
    <text evidence="2 14">Carbohydrate degradation; glycolysis; pyruvate from D-glyceraldehyde 3-phosphate: step 5/5.</text>
</comment>
<comment type="catalytic activity">
    <reaction evidence="14">
        <text>pyruvate + ATP = phosphoenolpyruvate + ADP + H(+)</text>
        <dbReference type="Rhea" id="RHEA:18157"/>
        <dbReference type="ChEBI" id="CHEBI:15361"/>
        <dbReference type="ChEBI" id="CHEBI:15378"/>
        <dbReference type="ChEBI" id="CHEBI:30616"/>
        <dbReference type="ChEBI" id="CHEBI:58702"/>
        <dbReference type="ChEBI" id="CHEBI:456216"/>
        <dbReference type="EC" id="2.7.1.40"/>
    </reaction>
</comment>
<evidence type="ECO:0000256" key="6">
    <source>
        <dbReference type="ARBA" id="ARBA00022723"/>
    </source>
</evidence>
<dbReference type="InterPro" id="IPR015813">
    <property type="entry name" value="Pyrv/PenolPyrv_kinase-like_dom"/>
</dbReference>
<dbReference type="PROSITE" id="PS00110">
    <property type="entry name" value="PYRUVATE_KINASE"/>
    <property type="match status" value="1"/>
</dbReference>
<dbReference type="InterPro" id="IPR040442">
    <property type="entry name" value="Pyrv_kinase-like_dom_sf"/>
</dbReference>
<dbReference type="SUPFAM" id="SSF52935">
    <property type="entry name" value="PK C-terminal domain-like"/>
    <property type="match status" value="1"/>
</dbReference>
<keyword evidence="10 14" id="KW-0460">Magnesium</keyword>
<evidence type="ECO:0000256" key="10">
    <source>
        <dbReference type="ARBA" id="ARBA00022842"/>
    </source>
</evidence>
<feature type="domain" description="Pyruvate kinase barrel" evidence="15">
    <location>
        <begin position="5"/>
        <end position="322"/>
    </location>
</feature>
<evidence type="ECO:0000256" key="7">
    <source>
        <dbReference type="ARBA" id="ARBA00022741"/>
    </source>
</evidence>
<evidence type="ECO:0000256" key="9">
    <source>
        <dbReference type="ARBA" id="ARBA00022840"/>
    </source>
</evidence>
<reference evidence="17 18" key="1">
    <citation type="submission" date="2020-12" db="EMBL/GenBank/DDBJ databases">
        <title>Pseudomonas schmalbachii sp. nov. isolated from millipede gut.</title>
        <authorList>
            <person name="Shelomi M."/>
        </authorList>
    </citation>
    <scope>NUCLEOTIDE SEQUENCE [LARGE SCALE GENOMIC DNA]</scope>
    <source>
        <strain evidence="17 18">Milli4</strain>
    </source>
</reference>
<evidence type="ECO:0000256" key="14">
    <source>
        <dbReference type="RuleBase" id="RU000504"/>
    </source>
</evidence>
<dbReference type="InterPro" id="IPR018209">
    <property type="entry name" value="Pyrv_Knase_AS"/>
</dbReference>
<dbReference type="InterPro" id="IPR015793">
    <property type="entry name" value="Pyrv_Knase_brl"/>
</dbReference>
<dbReference type="SUPFAM" id="SSF51621">
    <property type="entry name" value="Phosphoenolpyruvate/pyruvate domain"/>
    <property type="match status" value="1"/>
</dbReference>
<evidence type="ECO:0000256" key="1">
    <source>
        <dbReference type="ARBA" id="ARBA00001958"/>
    </source>
</evidence>
<sequence>MTPDKKVKILATLGPAIKSREDIRSLVEAGANLFRLNFSHGEYADHAQRYQWVREVEAELNYPIGILMDLQGPKLRVGRFANGAVQLQQGQTFTLDLSDVPGDDQRVNLPHPEIIAALQPGMSLLLDDGKIRLQVLEARSDAIETRVMNSGELSDRKGVNVPEAVLKLSPLTAKDRRDLDFGLELGVDWVALSFVQRPEDIEEARALIGDKAFIMAKIEKPSAVQSIEEIARLADAIMVARGDLGVEVPAQNVPGLQKRIIQVCRQLGRPVVVATQMLESMRFSPAPTRAEVTDVATAVSEGADCVMLSAETASGQYPREAVEMMAKIIRQVEGEPDHQAQLELNRPEPESTVSDAISCAIRRISRILPVAVLVNYTESGSSTLRASRERPTAPILSLTPNLRAARRLTVAWGVHSVVNAQLAHVDEICSTALDIALGQRMARRGDTVVITAGVPFGTPGSTNMLRIETVAPAFEK</sequence>
<dbReference type="Gene3D" id="3.20.20.60">
    <property type="entry name" value="Phosphoenolpyruvate-binding domains"/>
    <property type="match status" value="1"/>
</dbReference>
<comment type="caution">
    <text evidence="17">The sequence shown here is derived from an EMBL/GenBank/DDBJ whole genome shotgun (WGS) entry which is preliminary data.</text>
</comment>
<keyword evidence="7" id="KW-0547">Nucleotide-binding</keyword>
<evidence type="ECO:0000256" key="5">
    <source>
        <dbReference type="ARBA" id="ARBA00022679"/>
    </source>
</evidence>